<dbReference type="Gene3D" id="1.20.120.530">
    <property type="entry name" value="GntR ligand-binding domain-like"/>
    <property type="match status" value="1"/>
</dbReference>
<reference evidence="5 6" key="1">
    <citation type="submission" date="2020-08" db="EMBL/GenBank/DDBJ databases">
        <title>Genomic Encyclopedia of Type Strains, Phase IV (KMG-IV): sequencing the most valuable type-strain genomes for metagenomic binning, comparative biology and taxonomic classification.</title>
        <authorList>
            <person name="Goeker M."/>
        </authorList>
    </citation>
    <scope>NUCLEOTIDE SEQUENCE [LARGE SCALE GENOMIC DNA]</scope>
    <source>
        <strain evidence="5 6">DSM 11099</strain>
    </source>
</reference>
<keyword evidence="3" id="KW-0804">Transcription</keyword>
<protein>
    <submittedName>
        <fullName evidence="5">DNA-binding GntR family transcriptional regulator</fullName>
    </submittedName>
</protein>
<feature type="domain" description="HTH gntR-type" evidence="4">
    <location>
        <begin position="9"/>
        <end position="76"/>
    </location>
</feature>
<keyword evidence="2 5" id="KW-0238">DNA-binding</keyword>
<organism evidence="5 6">
    <name type="scientific">Aquamicrobium lusatiense</name>
    <dbReference type="NCBI Taxonomy" id="89772"/>
    <lineage>
        <taxon>Bacteria</taxon>
        <taxon>Pseudomonadati</taxon>
        <taxon>Pseudomonadota</taxon>
        <taxon>Alphaproteobacteria</taxon>
        <taxon>Hyphomicrobiales</taxon>
        <taxon>Phyllobacteriaceae</taxon>
        <taxon>Aquamicrobium</taxon>
    </lineage>
</organism>
<evidence type="ECO:0000256" key="2">
    <source>
        <dbReference type="ARBA" id="ARBA00023125"/>
    </source>
</evidence>
<name>A0A7W9S5V4_9HYPH</name>
<gene>
    <name evidence="5" type="ORF">HNR59_002927</name>
</gene>
<dbReference type="InterPro" id="IPR036388">
    <property type="entry name" value="WH-like_DNA-bd_sf"/>
</dbReference>
<evidence type="ECO:0000313" key="6">
    <source>
        <dbReference type="Proteomes" id="UP000533306"/>
    </source>
</evidence>
<dbReference type="Proteomes" id="UP000533306">
    <property type="component" value="Unassembled WGS sequence"/>
</dbReference>
<dbReference type="SUPFAM" id="SSF48008">
    <property type="entry name" value="GntR ligand-binding domain-like"/>
    <property type="match status" value="1"/>
</dbReference>
<dbReference type="PANTHER" id="PTHR43537:SF39">
    <property type="entry name" value="HTH-TYPE TRANSCRIPTIONAL REGULATOR MCBR"/>
    <property type="match status" value="1"/>
</dbReference>
<keyword evidence="1" id="KW-0805">Transcription regulation</keyword>
<sequence>MNDTTGDKSSLAAEVYDRLAYDLMSGALPAGTRLKIRDLADKIGVSVTPVRDAVLRLVNNGGLLFQSPRDIRVPFLERSRYLEIRMIRVELEGLAAERAAQFAKSSDIAYLEDILAENEEAMAMDDHLRSLRMNQKFHLALPEIGEMPTLRGVLENLWLQMGPLIASGYDAGGRVMIDHHYSVLESIRLADGPAARKAIQDDILSGGEVLLLRGALAGERERELSAARSA</sequence>
<proteinExistence type="predicted"/>
<evidence type="ECO:0000256" key="3">
    <source>
        <dbReference type="ARBA" id="ARBA00023163"/>
    </source>
</evidence>
<dbReference type="RefSeq" id="WP_246374724.1">
    <property type="nucleotide sequence ID" value="NZ_JACHEU010000002.1"/>
</dbReference>
<evidence type="ECO:0000259" key="4">
    <source>
        <dbReference type="PROSITE" id="PS50949"/>
    </source>
</evidence>
<keyword evidence="6" id="KW-1185">Reference proteome</keyword>
<comment type="caution">
    <text evidence="5">The sequence shown here is derived from an EMBL/GenBank/DDBJ whole genome shotgun (WGS) entry which is preliminary data.</text>
</comment>
<dbReference type="SMART" id="SM00345">
    <property type="entry name" value="HTH_GNTR"/>
    <property type="match status" value="1"/>
</dbReference>
<dbReference type="Pfam" id="PF00392">
    <property type="entry name" value="GntR"/>
    <property type="match status" value="1"/>
</dbReference>
<dbReference type="InterPro" id="IPR000524">
    <property type="entry name" value="Tscrpt_reg_HTH_GntR"/>
</dbReference>
<dbReference type="EMBL" id="JACHEU010000002">
    <property type="protein sequence ID" value="MBB6013538.1"/>
    <property type="molecule type" value="Genomic_DNA"/>
</dbReference>
<dbReference type="Pfam" id="PF07729">
    <property type="entry name" value="FCD"/>
    <property type="match status" value="1"/>
</dbReference>
<dbReference type="SMART" id="SM00895">
    <property type="entry name" value="FCD"/>
    <property type="match status" value="1"/>
</dbReference>
<accession>A0A7W9S5V4</accession>
<dbReference type="PANTHER" id="PTHR43537">
    <property type="entry name" value="TRANSCRIPTIONAL REGULATOR, GNTR FAMILY"/>
    <property type="match status" value="1"/>
</dbReference>
<dbReference type="InterPro" id="IPR011711">
    <property type="entry name" value="GntR_C"/>
</dbReference>
<evidence type="ECO:0000256" key="1">
    <source>
        <dbReference type="ARBA" id="ARBA00023015"/>
    </source>
</evidence>
<dbReference type="SUPFAM" id="SSF46785">
    <property type="entry name" value="Winged helix' DNA-binding domain"/>
    <property type="match status" value="1"/>
</dbReference>
<dbReference type="InterPro" id="IPR036390">
    <property type="entry name" value="WH_DNA-bd_sf"/>
</dbReference>
<dbReference type="InterPro" id="IPR008920">
    <property type="entry name" value="TF_FadR/GntR_C"/>
</dbReference>
<dbReference type="Gene3D" id="1.10.10.10">
    <property type="entry name" value="Winged helix-like DNA-binding domain superfamily/Winged helix DNA-binding domain"/>
    <property type="match status" value="1"/>
</dbReference>
<dbReference type="GO" id="GO:0003677">
    <property type="term" value="F:DNA binding"/>
    <property type="evidence" value="ECO:0007669"/>
    <property type="project" value="UniProtKB-KW"/>
</dbReference>
<evidence type="ECO:0000313" key="5">
    <source>
        <dbReference type="EMBL" id="MBB6013538.1"/>
    </source>
</evidence>
<dbReference type="PROSITE" id="PS50949">
    <property type="entry name" value="HTH_GNTR"/>
    <property type="match status" value="1"/>
</dbReference>
<dbReference type="GO" id="GO:0003700">
    <property type="term" value="F:DNA-binding transcription factor activity"/>
    <property type="evidence" value="ECO:0007669"/>
    <property type="project" value="InterPro"/>
</dbReference>
<dbReference type="AlphaFoldDB" id="A0A7W9S5V4"/>